<feature type="chain" id="PRO_5034611230" evidence="2">
    <location>
        <begin position="20"/>
        <end position="94"/>
    </location>
</feature>
<sequence length="94" mass="9666">MKKFLTAVAAVSLSAVAMAAPKAPVTEVEPAASAPVANVSAPVVVESMPAAAQPASAPEVIFMDAAKAREQNANIIGSQRDHMQKKPAAMLENR</sequence>
<evidence type="ECO:0000313" key="4">
    <source>
        <dbReference type="Proteomes" id="UP000653156"/>
    </source>
</evidence>
<evidence type="ECO:0000256" key="1">
    <source>
        <dbReference type="SAM" id="MobiDB-lite"/>
    </source>
</evidence>
<evidence type="ECO:0000256" key="2">
    <source>
        <dbReference type="SAM" id="SignalP"/>
    </source>
</evidence>
<dbReference type="KEGG" id="ptes:JQU52_07175"/>
<organism evidence="3 4">
    <name type="scientific">Paralysiella testudinis</name>
    <dbReference type="NCBI Taxonomy" id="2809020"/>
    <lineage>
        <taxon>Bacteria</taxon>
        <taxon>Pseudomonadati</taxon>
        <taxon>Pseudomonadota</taxon>
        <taxon>Betaproteobacteria</taxon>
        <taxon>Neisseriales</taxon>
        <taxon>Neisseriaceae</taxon>
        <taxon>Paralysiella</taxon>
    </lineage>
</organism>
<dbReference type="RefSeq" id="WP_230340425.1">
    <property type="nucleotide sequence ID" value="NZ_CP069798.1"/>
</dbReference>
<keyword evidence="2" id="KW-0732">Signal</keyword>
<proteinExistence type="predicted"/>
<reference evidence="3" key="1">
    <citation type="submission" date="2021-02" db="EMBL/GenBank/DDBJ databases">
        <title>Neisseriaceae sp. 26B isolated from the cloaca of a Common Toad-headed Turtle (Mesoclemmys nasuta).</title>
        <authorList>
            <person name="Spergser J."/>
            <person name="Busse H.-J."/>
        </authorList>
    </citation>
    <scope>NUCLEOTIDE SEQUENCE</scope>
    <source>
        <strain evidence="3">26B</strain>
    </source>
</reference>
<feature type="signal peptide" evidence="2">
    <location>
        <begin position="1"/>
        <end position="19"/>
    </location>
</feature>
<name>A0A892ZL04_9NEIS</name>
<gene>
    <name evidence="3" type="ORF">JQU52_07175</name>
</gene>
<dbReference type="Proteomes" id="UP000653156">
    <property type="component" value="Chromosome"/>
</dbReference>
<evidence type="ECO:0000313" key="3">
    <source>
        <dbReference type="EMBL" id="QRQ83130.1"/>
    </source>
</evidence>
<dbReference type="AlphaFoldDB" id="A0A892ZL04"/>
<keyword evidence="4" id="KW-1185">Reference proteome</keyword>
<feature type="region of interest" description="Disordered" evidence="1">
    <location>
        <begin position="74"/>
        <end position="94"/>
    </location>
</feature>
<accession>A0A892ZL04</accession>
<protein>
    <submittedName>
        <fullName evidence="3">Uncharacterized protein</fullName>
    </submittedName>
</protein>
<dbReference type="EMBL" id="CP069798">
    <property type="protein sequence ID" value="QRQ83130.1"/>
    <property type="molecule type" value="Genomic_DNA"/>
</dbReference>